<dbReference type="InterPro" id="IPR015421">
    <property type="entry name" value="PyrdxlP-dep_Trfase_major"/>
</dbReference>
<comment type="cofactor">
    <cofactor evidence="1 6">
        <name>pyridoxal 5'-phosphate</name>
        <dbReference type="ChEBI" id="CHEBI:597326"/>
    </cofactor>
</comment>
<evidence type="ECO:0000256" key="4">
    <source>
        <dbReference type="ARBA" id="ARBA00022679"/>
    </source>
</evidence>
<keyword evidence="3 6" id="KW-0032">Aminotransferase</keyword>
<evidence type="ECO:0000256" key="5">
    <source>
        <dbReference type="ARBA" id="ARBA00022898"/>
    </source>
</evidence>
<evidence type="ECO:0000313" key="8">
    <source>
        <dbReference type="EMBL" id="AMU86996.1"/>
    </source>
</evidence>
<keyword evidence="5" id="KW-0663">Pyridoxal phosphate</keyword>
<dbReference type="Proteomes" id="UP000076394">
    <property type="component" value="Chromosome"/>
</dbReference>
<evidence type="ECO:0000256" key="1">
    <source>
        <dbReference type="ARBA" id="ARBA00001933"/>
    </source>
</evidence>
<keyword evidence="4 6" id="KW-0808">Transferase</keyword>
<dbReference type="GO" id="GO:0008483">
    <property type="term" value="F:transaminase activity"/>
    <property type="evidence" value="ECO:0007669"/>
    <property type="project" value="UniProtKB-KW"/>
</dbReference>
<dbReference type="FunFam" id="3.40.640.10:FF:000033">
    <property type="entry name" value="Aspartate aminotransferase"/>
    <property type="match status" value="1"/>
</dbReference>
<dbReference type="InterPro" id="IPR015422">
    <property type="entry name" value="PyrdxlP-dep_Trfase_small"/>
</dbReference>
<dbReference type="RefSeq" id="WP_011309700.1">
    <property type="nucleotide sequence ID" value="NZ_AP024514.1"/>
</dbReference>
<evidence type="ECO:0000256" key="3">
    <source>
        <dbReference type="ARBA" id="ARBA00022576"/>
    </source>
</evidence>
<dbReference type="InterPro" id="IPR004839">
    <property type="entry name" value="Aminotransferase_I/II_large"/>
</dbReference>
<dbReference type="OrthoDB" id="9813612at2"/>
<sequence>MTSQVGTDKGFISDRAKELKPSGIRKFFDLAAKMGSGAISLGVGEPDFTTPWHIRESAIYALEKGYTMYTSNAGLLELRQEISKYLYQTYGLEYNPETEVLITVGSSEALDLVMRATLNPGDEVLMTDPAYVAYPSCVFMSYGNPVQIPTFEANNFEISAADIAPRITPKTRSILLGYPSNPTGAVMPKNKLAEIAKLACDKNLLVVSDEIYDKIIYSGFEHTCFATLPGMRERSVIINGFSKTYAMTGWRIGYAVGPAAIIQAMTKIHQHTMLCAPIAAQKAALEALRNGQDDVRLMVEEYDRRRRFIVKNFNDMGLSCFEPKGAFYTFPSVRKTGLSSNEFAEKLLMEEKVAAVPGTAFGESGEGYLRCCYATSLKDIEEAMKRFRHFLKHNCPQM</sequence>
<dbReference type="SUPFAM" id="SSF53383">
    <property type="entry name" value="PLP-dependent transferases"/>
    <property type="match status" value="1"/>
</dbReference>
<dbReference type="EMBL" id="CP011127">
    <property type="protein sequence ID" value="AMU86996.1"/>
    <property type="molecule type" value="Genomic_DNA"/>
</dbReference>
<dbReference type="InterPro" id="IPR015424">
    <property type="entry name" value="PyrdxlP-dep_Trfase"/>
</dbReference>
<dbReference type="PROSITE" id="PS00105">
    <property type="entry name" value="AA_TRANSFER_CLASS_1"/>
    <property type="match status" value="1"/>
</dbReference>
<reference evidence="8 9" key="1">
    <citation type="submission" date="2015-03" db="EMBL/GenBank/DDBJ databases">
        <title>Genomic characterization of Dehalococcoides mccartyi strain 11a5, an unusal plasmid-containing chloroethene dechlorinator.</title>
        <authorList>
            <person name="Zhao S."/>
            <person name="Ding C."/>
            <person name="He J."/>
        </authorList>
    </citation>
    <scope>NUCLEOTIDE SEQUENCE [LARGE SCALE GENOMIC DNA]</scope>
    <source>
        <strain evidence="8 9">11a5</strain>
    </source>
</reference>
<dbReference type="InterPro" id="IPR004838">
    <property type="entry name" value="NHTrfase_class1_PyrdxlP-BS"/>
</dbReference>
<feature type="domain" description="Aminotransferase class I/classII large" evidence="7">
    <location>
        <begin position="39"/>
        <end position="387"/>
    </location>
</feature>
<evidence type="ECO:0000256" key="6">
    <source>
        <dbReference type="RuleBase" id="RU000481"/>
    </source>
</evidence>
<organism evidence="8 9">
    <name type="scientific">Dehalococcoides mccartyi</name>
    <dbReference type="NCBI Taxonomy" id="61435"/>
    <lineage>
        <taxon>Bacteria</taxon>
        <taxon>Bacillati</taxon>
        <taxon>Chloroflexota</taxon>
        <taxon>Dehalococcoidia</taxon>
        <taxon>Dehalococcoidales</taxon>
        <taxon>Dehalococcoidaceae</taxon>
        <taxon>Dehalococcoides</taxon>
    </lineage>
</organism>
<evidence type="ECO:0000313" key="9">
    <source>
        <dbReference type="Proteomes" id="UP000076394"/>
    </source>
</evidence>
<evidence type="ECO:0000256" key="2">
    <source>
        <dbReference type="ARBA" id="ARBA00007441"/>
    </source>
</evidence>
<evidence type="ECO:0000259" key="7">
    <source>
        <dbReference type="Pfam" id="PF00155"/>
    </source>
</evidence>
<dbReference type="EC" id="2.6.1.-" evidence="6"/>
<dbReference type="Gene3D" id="3.40.640.10">
    <property type="entry name" value="Type I PLP-dependent aspartate aminotransferase-like (Major domain)"/>
    <property type="match status" value="1"/>
</dbReference>
<name>A0A142VAY3_9CHLR</name>
<dbReference type="PANTHER" id="PTHR46383">
    <property type="entry name" value="ASPARTATE AMINOTRANSFERASE"/>
    <property type="match status" value="1"/>
</dbReference>
<dbReference type="Gene3D" id="3.90.1150.10">
    <property type="entry name" value="Aspartate Aminotransferase, domain 1"/>
    <property type="match status" value="1"/>
</dbReference>
<protein>
    <recommendedName>
        <fullName evidence="6">Aminotransferase</fullName>
        <ecNumber evidence="6">2.6.1.-</ecNumber>
    </recommendedName>
</protein>
<dbReference type="AlphaFoldDB" id="A0A142VAY3"/>
<comment type="similarity">
    <text evidence="2 6">Belongs to the class-I pyridoxal-phosphate-dependent aminotransferase family.</text>
</comment>
<dbReference type="GO" id="GO:0006520">
    <property type="term" value="P:amino acid metabolic process"/>
    <property type="evidence" value="ECO:0007669"/>
    <property type="project" value="InterPro"/>
</dbReference>
<dbReference type="PANTHER" id="PTHR46383:SF3">
    <property type="entry name" value="ASPARTATE AMINOTRANSFERASE-RELATED"/>
    <property type="match status" value="1"/>
</dbReference>
<dbReference type="GO" id="GO:0030170">
    <property type="term" value="F:pyridoxal phosphate binding"/>
    <property type="evidence" value="ECO:0007669"/>
    <property type="project" value="InterPro"/>
</dbReference>
<dbReference type="CDD" id="cd00609">
    <property type="entry name" value="AAT_like"/>
    <property type="match status" value="1"/>
</dbReference>
<dbReference type="PATRIC" id="fig|61435.13.peg.1193"/>
<gene>
    <name evidence="8" type="ORF">Dm11a5_1170</name>
</gene>
<dbReference type="InterPro" id="IPR050596">
    <property type="entry name" value="AspAT/PAT-like"/>
</dbReference>
<accession>A0A142VAY3</accession>
<proteinExistence type="inferred from homology"/>
<dbReference type="Pfam" id="PF00155">
    <property type="entry name" value="Aminotran_1_2"/>
    <property type="match status" value="1"/>
</dbReference>